<dbReference type="Pfam" id="PF07568">
    <property type="entry name" value="HisKA_2"/>
    <property type="match status" value="1"/>
</dbReference>
<dbReference type="InterPro" id="IPR003660">
    <property type="entry name" value="HAMP_dom"/>
</dbReference>
<evidence type="ECO:0000256" key="9">
    <source>
        <dbReference type="ARBA" id="ARBA00022989"/>
    </source>
</evidence>
<dbReference type="KEGG" id="mev:Metev_1007"/>
<evidence type="ECO:0000256" key="6">
    <source>
        <dbReference type="ARBA" id="ARBA00022679"/>
    </source>
</evidence>
<dbReference type="GO" id="GO:0004673">
    <property type="term" value="F:protein histidine kinase activity"/>
    <property type="evidence" value="ECO:0007669"/>
    <property type="project" value="UniProtKB-EC"/>
</dbReference>
<comment type="catalytic activity">
    <reaction evidence="1">
        <text>ATP + protein L-histidine = ADP + protein N-phospho-L-histidine.</text>
        <dbReference type="EC" id="2.7.13.3"/>
    </reaction>
</comment>
<dbReference type="CDD" id="cd12913">
    <property type="entry name" value="PDC1_MCP_like"/>
    <property type="match status" value="1"/>
</dbReference>
<dbReference type="EC" id="2.7.13.3" evidence="3"/>
<proteinExistence type="predicted"/>
<dbReference type="CDD" id="cd12912">
    <property type="entry name" value="PDC2_MCP_like"/>
    <property type="match status" value="1"/>
</dbReference>
<dbReference type="Gene3D" id="1.20.120.1530">
    <property type="match status" value="1"/>
</dbReference>
<evidence type="ECO:0000259" key="12">
    <source>
        <dbReference type="PROSITE" id="PS50109"/>
    </source>
</evidence>
<dbReference type="PANTHER" id="PTHR43065">
    <property type="entry name" value="SENSOR HISTIDINE KINASE"/>
    <property type="match status" value="1"/>
</dbReference>
<evidence type="ECO:0000256" key="11">
    <source>
        <dbReference type="SAM" id="Phobius"/>
    </source>
</evidence>
<dbReference type="PROSITE" id="PS50885">
    <property type="entry name" value="HAMP"/>
    <property type="match status" value="1"/>
</dbReference>
<dbReference type="CDD" id="cd06225">
    <property type="entry name" value="HAMP"/>
    <property type="match status" value="1"/>
</dbReference>
<dbReference type="STRING" id="644295.Metev_1007"/>
<dbReference type="InterPro" id="IPR033479">
    <property type="entry name" value="dCache_1"/>
</dbReference>
<gene>
    <name evidence="14" type="ordered locus">Metev_1007</name>
</gene>
<feature type="domain" description="HAMP" evidence="13">
    <location>
        <begin position="381"/>
        <end position="433"/>
    </location>
</feature>
<evidence type="ECO:0000256" key="4">
    <source>
        <dbReference type="ARBA" id="ARBA00022475"/>
    </source>
</evidence>
<dbReference type="AlphaFoldDB" id="D7E7E7"/>
<evidence type="ECO:0000256" key="7">
    <source>
        <dbReference type="ARBA" id="ARBA00022692"/>
    </source>
</evidence>
<keyword evidence="8 14" id="KW-0418">Kinase</keyword>
<dbReference type="InterPro" id="IPR005467">
    <property type="entry name" value="His_kinase_dom"/>
</dbReference>
<keyword evidence="4" id="KW-1003">Cell membrane</keyword>
<evidence type="ECO:0000259" key="13">
    <source>
        <dbReference type="PROSITE" id="PS50885"/>
    </source>
</evidence>
<evidence type="ECO:0000256" key="3">
    <source>
        <dbReference type="ARBA" id="ARBA00012438"/>
    </source>
</evidence>
<evidence type="ECO:0000256" key="2">
    <source>
        <dbReference type="ARBA" id="ARBA00004651"/>
    </source>
</evidence>
<dbReference type="HOGENOM" id="CLU_013348_0_0_2"/>
<evidence type="ECO:0000256" key="5">
    <source>
        <dbReference type="ARBA" id="ARBA00022553"/>
    </source>
</evidence>
<evidence type="ECO:0000313" key="14">
    <source>
        <dbReference type="EMBL" id="ADI73896.1"/>
    </source>
</evidence>
<dbReference type="Gene3D" id="3.30.565.10">
    <property type="entry name" value="Histidine kinase-like ATPase, C-terminal domain"/>
    <property type="match status" value="1"/>
</dbReference>
<dbReference type="GeneID" id="9346637"/>
<keyword evidence="10 11" id="KW-0472">Membrane</keyword>
<evidence type="ECO:0000256" key="1">
    <source>
        <dbReference type="ARBA" id="ARBA00000085"/>
    </source>
</evidence>
<evidence type="ECO:0000256" key="10">
    <source>
        <dbReference type="ARBA" id="ARBA00023136"/>
    </source>
</evidence>
<dbReference type="Gene3D" id="3.30.450.20">
    <property type="entry name" value="PAS domain"/>
    <property type="match status" value="3"/>
</dbReference>
<feature type="transmembrane region" description="Helical" evidence="11">
    <location>
        <begin position="12"/>
        <end position="32"/>
    </location>
</feature>
<dbReference type="InterPro" id="IPR003594">
    <property type="entry name" value="HATPase_dom"/>
</dbReference>
<dbReference type="GO" id="GO:0007165">
    <property type="term" value="P:signal transduction"/>
    <property type="evidence" value="ECO:0007669"/>
    <property type="project" value="InterPro"/>
</dbReference>
<keyword evidence="15" id="KW-1185">Reference proteome</keyword>
<dbReference type="EMBL" id="CP002069">
    <property type="protein sequence ID" value="ADI73896.1"/>
    <property type="molecule type" value="Genomic_DNA"/>
</dbReference>
<dbReference type="RefSeq" id="WP_013194463.1">
    <property type="nucleotide sequence ID" value="NC_014253.1"/>
</dbReference>
<sequence length="689" mass="77587">MKWSNISLKVKLLVYILLGVSIILSASTAFIINSTTSQQEDLAYQQSIEKATSYANDFNTDMNEDKAKGENIATMLSEYESSNRSEVLNMLKRLLVQNKDLIGTYVAYEPDAFDNRDEDYVNTTYHDSTGRLIPYWNRIGGDVHCEPLVDYETSNYYQLPKKLEKTVVTEPYLYQGKLIVSYVSPIMKNGTFVGIGGVDVSLENIDNIVSDVEIFDTGYAFMSSNTGILLSHPEKKQWIGNKTLYDFDDPKISQMADEIQSGKEGHIETIDPSTGKNVVMFYQPIETGEYSFILVVPKDEMLAGVTELRDELIIISVVSLIFMGGVAYLISLSISRTINGIVGDFKRITNDVIDGKLGTRANTIIQKDFREIPQGLNKILDTFQSPIQETMRVANSLSKGRLSTRFRLNVKGDFKELGDTLDHFSESLNNVIDDSNAVLTAIQKEDFTRKVQVHGNGDFAILTNGVENARKAMYEFTTERKQAEEIRKKEIHHRVKNNLQVISSLLSLESGNFDDPDVVEAFRDSQNRVRSMALAHEELYQSKHVADIDFSEYVDNLTNYLIQTYRGKTNNIIINNNVDKISLNMDTAIPLGIIINELISNSLKHAFSDDATGEININMYVEGDNNHKLIVSDNGKGISDDIDFRESESLGLQLVNTLVEQIDGTIELDKSQGTEFIITFKELKYKVKV</sequence>
<dbReference type="Pfam" id="PF18947">
    <property type="entry name" value="HAMP_2"/>
    <property type="match status" value="1"/>
</dbReference>
<dbReference type="SUPFAM" id="SSF55874">
    <property type="entry name" value="ATPase domain of HSP90 chaperone/DNA topoisomerase II/histidine kinase"/>
    <property type="match status" value="1"/>
</dbReference>
<organism evidence="14 15">
    <name type="scientific">Methanohalobium evestigatum (strain ATCC BAA-1072 / DSM 3721 / NBRC 107634 / OCM 161 / Z-7303)</name>
    <dbReference type="NCBI Taxonomy" id="644295"/>
    <lineage>
        <taxon>Archaea</taxon>
        <taxon>Methanobacteriati</taxon>
        <taxon>Methanobacteriota</taxon>
        <taxon>Stenosarchaea group</taxon>
        <taxon>Methanomicrobia</taxon>
        <taxon>Methanosarcinales</taxon>
        <taxon>Methanosarcinaceae</taxon>
        <taxon>Methanohalobium</taxon>
    </lineage>
</organism>
<accession>D7E7E7</accession>
<dbReference type="PROSITE" id="PS50109">
    <property type="entry name" value="HIS_KIN"/>
    <property type="match status" value="1"/>
</dbReference>
<comment type="subcellular location">
    <subcellularLocation>
        <location evidence="2">Cell membrane</location>
        <topology evidence="2">Multi-pass membrane protein</topology>
    </subcellularLocation>
</comment>
<feature type="domain" description="Histidine kinase" evidence="12">
    <location>
        <begin position="490"/>
        <end position="684"/>
    </location>
</feature>
<dbReference type="PANTHER" id="PTHR43065:SF23">
    <property type="entry name" value="SENSOR HISTIDINE KINASE PDTAS"/>
    <property type="match status" value="1"/>
</dbReference>
<name>D7E7E7_METEZ</name>
<keyword evidence="7 11" id="KW-0812">Transmembrane</keyword>
<dbReference type="InterPro" id="IPR011495">
    <property type="entry name" value="Sig_transdc_His_kin_sub2_dim/P"/>
</dbReference>
<evidence type="ECO:0000256" key="8">
    <source>
        <dbReference type="ARBA" id="ARBA00022777"/>
    </source>
</evidence>
<dbReference type="SMART" id="SM00387">
    <property type="entry name" value="HATPase_c"/>
    <property type="match status" value="1"/>
</dbReference>
<dbReference type="GO" id="GO:0005886">
    <property type="term" value="C:plasma membrane"/>
    <property type="evidence" value="ECO:0007669"/>
    <property type="project" value="UniProtKB-SubCell"/>
</dbReference>
<keyword evidence="5" id="KW-0597">Phosphoprotein</keyword>
<evidence type="ECO:0000313" key="15">
    <source>
        <dbReference type="Proteomes" id="UP000000391"/>
    </source>
</evidence>
<dbReference type="Proteomes" id="UP000000391">
    <property type="component" value="Chromosome"/>
</dbReference>
<reference evidence="14 15" key="1">
    <citation type="submission" date="2010-06" db="EMBL/GenBank/DDBJ databases">
        <title>Complete sequence chromosome of Methanohalobium evestigatum Z-7303.</title>
        <authorList>
            <consortium name="US DOE Joint Genome Institute"/>
            <person name="Lucas S."/>
            <person name="Copeland A."/>
            <person name="Lapidus A."/>
            <person name="Cheng J.-F."/>
            <person name="Bruce D."/>
            <person name="Goodwin L."/>
            <person name="Pitluck S."/>
            <person name="Saunders E."/>
            <person name="Detter J.C."/>
            <person name="Han C."/>
            <person name="Tapia R."/>
            <person name="Land M."/>
            <person name="Hauser L."/>
            <person name="Kyrpides N."/>
            <person name="Mikhailova N."/>
            <person name="Sieprawska-Lupa M."/>
            <person name="Whitman W.B."/>
            <person name="Anderson I."/>
            <person name="Woyke T."/>
        </authorList>
    </citation>
    <scope>NUCLEOTIDE SEQUENCE [LARGE SCALE GENOMIC DNA]</scope>
    <source>
        <strain evidence="15">ATCC BAA-1072 / DSM 3721 / NBRC 107634 / OCM 161 / Z-7303</strain>
    </source>
</reference>
<dbReference type="Pfam" id="PF02743">
    <property type="entry name" value="dCache_1"/>
    <property type="match status" value="1"/>
</dbReference>
<dbReference type="InterPro" id="IPR036890">
    <property type="entry name" value="HATPase_C_sf"/>
</dbReference>
<protein>
    <recommendedName>
        <fullName evidence="3">histidine kinase</fullName>
        <ecNumber evidence="3">2.7.13.3</ecNumber>
    </recommendedName>
</protein>
<keyword evidence="9 11" id="KW-1133">Transmembrane helix</keyword>
<dbReference type="OrthoDB" id="8127at2157"/>
<dbReference type="Pfam" id="PF02518">
    <property type="entry name" value="HATPase_c"/>
    <property type="match status" value="1"/>
</dbReference>
<keyword evidence="6" id="KW-0808">Transferase</keyword>